<dbReference type="InterPro" id="IPR057721">
    <property type="entry name" value="BCD1_alpha/beta"/>
</dbReference>
<feature type="compositionally biased region" description="Polar residues" evidence="1">
    <location>
        <begin position="370"/>
        <end position="383"/>
    </location>
</feature>
<organism evidence="3 4">
    <name type="scientific">Globodera pallida</name>
    <name type="common">Potato cyst nematode worm</name>
    <name type="synonym">Heterodera pallida</name>
    <dbReference type="NCBI Taxonomy" id="36090"/>
    <lineage>
        <taxon>Eukaryota</taxon>
        <taxon>Metazoa</taxon>
        <taxon>Ecdysozoa</taxon>
        <taxon>Nematoda</taxon>
        <taxon>Chromadorea</taxon>
        <taxon>Rhabditida</taxon>
        <taxon>Tylenchina</taxon>
        <taxon>Tylenchomorpha</taxon>
        <taxon>Tylenchoidea</taxon>
        <taxon>Heteroderidae</taxon>
        <taxon>Heteroderinae</taxon>
        <taxon>Globodera</taxon>
    </lineage>
</organism>
<proteinExistence type="predicted"/>
<sequence length="439" mass="48911">MQNALLRRIWLRLDNTYSAEGSRHERFSDTIFWTCTVKFVSRCAAAKVKENCAELTEARQINDAELLNEGSSTPTVSVDAPIFPKVGPIVVDYNGSDDEMDGNGTADGGILETAEDGKIEIDRADDGTDTDGGGKLDGSSDSSQSADDEDEQQRLLESMSFTVENIPENIRVVTLLRQFLRPKPHGPVVSLSQIDMAKMGPFIRASNSLLSSTLAPTSSENECADKLMVYLELSLSNGSDKKSESDHQQIEDDMRYYVVDANRTILDNLRNRHINGHPCFVVVLRRDAEFGELDLPLMGEEEQKQLQESSRERGQAINERPKWQQRNNFGRTRNNFNQQQMGRRGGGGARGNLNLAHQQCPSAADGGIRPQNQQPYSFSGNAHSQPMNALHFHPYQRPPVQHQSSQWVRPTFPQQGAAGWNMARKFPNSARGNRGRGSY</sequence>
<evidence type="ECO:0000313" key="4">
    <source>
        <dbReference type="WBParaSite" id="GPLIN_001399900"/>
    </source>
</evidence>
<feature type="compositionally biased region" description="Low complexity" evidence="1">
    <location>
        <begin position="324"/>
        <end position="342"/>
    </location>
</feature>
<dbReference type="Proteomes" id="UP000050741">
    <property type="component" value="Unassembled WGS sequence"/>
</dbReference>
<feature type="compositionally biased region" description="Basic and acidic residues" evidence="1">
    <location>
        <begin position="301"/>
        <end position="322"/>
    </location>
</feature>
<dbReference type="WBParaSite" id="GPLIN_001399900">
    <property type="protein sequence ID" value="GPLIN_001399900"/>
    <property type="gene ID" value="GPLIN_001399900"/>
</dbReference>
<evidence type="ECO:0000256" key="1">
    <source>
        <dbReference type="SAM" id="MobiDB-lite"/>
    </source>
</evidence>
<accession>A0A183CM93</accession>
<keyword evidence="3" id="KW-1185">Reference proteome</keyword>
<reference evidence="3" key="2">
    <citation type="submission" date="2014-05" db="EMBL/GenBank/DDBJ databases">
        <title>The genome and life-stage specific transcriptomes of Globodera pallida elucidate key aspects of plant parasitism by a cyst nematode.</title>
        <authorList>
            <person name="Cotton J.A."/>
            <person name="Lilley C.J."/>
            <person name="Jones L.M."/>
            <person name="Kikuchi T."/>
            <person name="Reid A.J."/>
            <person name="Thorpe P."/>
            <person name="Tsai I.J."/>
            <person name="Beasley H."/>
            <person name="Blok V."/>
            <person name="Cock P.J.A."/>
            <person name="Van den Akker S.E."/>
            <person name="Holroyd N."/>
            <person name="Hunt M."/>
            <person name="Mantelin S."/>
            <person name="Naghra H."/>
            <person name="Pain A."/>
            <person name="Palomares-Rius J.E."/>
            <person name="Zarowiecki M."/>
            <person name="Berriman M."/>
            <person name="Jones J.T."/>
            <person name="Urwin P.E."/>
        </authorList>
    </citation>
    <scope>NUCLEOTIDE SEQUENCE [LARGE SCALE GENOMIC DNA]</scope>
    <source>
        <strain evidence="3">Lindley</strain>
    </source>
</reference>
<reference evidence="4" key="3">
    <citation type="submission" date="2016-06" db="UniProtKB">
        <authorList>
            <consortium name="WormBaseParasite"/>
        </authorList>
    </citation>
    <scope>IDENTIFICATION</scope>
</reference>
<evidence type="ECO:0000259" key="2">
    <source>
        <dbReference type="Pfam" id="PF25790"/>
    </source>
</evidence>
<evidence type="ECO:0000313" key="3">
    <source>
        <dbReference type="Proteomes" id="UP000050741"/>
    </source>
</evidence>
<feature type="compositionally biased region" description="Basic and acidic residues" evidence="1">
    <location>
        <begin position="115"/>
        <end position="126"/>
    </location>
</feature>
<feature type="region of interest" description="Disordered" evidence="1">
    <location>
        <begin position="94"/>
        <end position="152"/>
    </location>
</feature>
<dbReference type="AlphaFoldDB" id="A0A183CM93"/>
<name>A0A183CM93_GLOPA</name>
<reference evidence="3" key="1">
    <citation type="submission" date="2013-12" db="EMBL/GenBank/DDBJ databases">
        <authorList>
            <person name="Aslett M."/>
        </authorList>
    </citation>
    <scope>NUCLEOTIDE SEQUENCE [LARGE SCALE GENOMIC DNA]</scope>
    <source>
        <strain evidence="3">Lindley</strain>
    </source>
</reference>
<dbReference type="Pfam" id="PF25790">
    <property type="entry name" value="BCD1"/>
    <property type="match status" value="1"/>
</dbReference>
<feature type="region of interest" description="Disordered" evidence="1">
    <location>
        <begin position="301"/>
        <end position="383"/>
    </location>
</feature>
<feature type="domain" description="BCD1 alpha/beta" evidence="2">
    <location>
        <begin position="151"/>
        <end position="288"/>
    </location>
</feature>
<protein>
    <recommendedName>
        <fullName evidence="2">BCD1 alpha/beta domain-containing protein</fullName>
    </recommendedName>
</protein>